<name>A0AAD5XQT7_9FUNG</name>
<keyword evidence="3 10" id="KW-0479">Metal-binding</keyword>
<keyword evidence="13" id="KW-0234">DNA repair</keyword>
<keyword evidence="17" id="KW-1185">Reference proteome</keyword>
<evidence type="ECO:0000256" key="9">
    <source>
        <dbReference type="PIRSR" id="PIRSR604808-1"/>
    </source>
</evidence>
<dbReference type="GO" id="GO:0003906">
    <property type="term" value="F:DNA-(apurinic or apyrimidinic site) endonuclease activity"/>
    <property type="evidence" value="ECO:0007669"/>
    <property type="project" value="TreeGrafter"/>
</dbReference>
<comment type="cofactor">
    <cofactor evidence="10 13">
        <name>Mg(2+)</name>
        <dbReference type="ChEBI" id="CHEBI:18420"/>
    </cofactor>
    <cofactor evidence="10 13">
        <name>Mn(2+)</name>
        <dbReference type="ChEBI" id="CHEBI:29035"/>
    </cofactor>
    <text evidence="10 13">Probably binds two magnesium or manganese ions per subunit.</text>
</comment>
<dbReference type="GO" id="GO:0008311">
    <property type="term" value="F:double-stranded DNA 3'-5' DNA exonuclease activity"/>
    <property type="evidence" value="ECO:0007669"/>
    <property type="project" value="TreeGrafter"/>
</dbReference>
<evidence type="ECO:0000256" key="10">
    <source>
        <dbReference type="PIRSR" id="PIRSR604808-2"/>
    </source>
</evidence>
<evidence type="ECO:0000256" key="13">
    <source>
        <dbReference type="RuleBase" id="RU362131"/>
    </source>
</evidence>
<dbReference type="Proteomes" id="UP001212152">
    <property type="component" value="Unassembled WGS sequence"/>
</dbReference>
<feature type="binding site" evidence="10">
    <location>
        <position position="293"/>
    </location>
    <ligand>
        <name>Mg(2+)</name>
        <dbReference type="ChEBI" id="CHEBI:18420"/>
        <label>1</label>
    </ligand>
</feature>
<feature type="binding site" evidence="10">
    <location>
        <position position="7"/>
    </location>
    <ligand>
        <name>Mg(2+)</name>
        <dbReference type="ChEBI" id="CHEBI:18420"/>
        <label>1</label>
    </ligand>
</feature>
<dbReference type="SUPFAM" id="SSF56219">
    <property type="entry name" value="DNase I-like"/>
    <property type="match status" value="1"/>
</dbReference>
<keyword evidence="6" id="KW-0862">Zinc</keyword>
<feature type="compositionally biased region" description="Polar residues" evidence="14">
    <location>
        <begin position="446"/>
        <end position="471"/>
    </location>
</feature>
<feature type="compositionally biased region" description="Polar residues" evidence="14">
    <location>
        <begin position="490"/>
        <end position="505"/>
    </location>
</feature>
<feature type="site" description="Important for catalytic activity" evidence="11">
    <location>
        <position position="267"/>
    </location>
</feature>
<comment type="cofactor">
    <cofactor evidence="1">
        <name>Mn(2+)</name>
        <dbReference type="ChEBI" id="CHEBI:29035"/>
    </cofactor>
</comment>
<keyword evidence="7 10" id="KW-0460">Magnesium</keyword>
<comment type="caution">
    <text evidence="16">The sequence shown here is derived from an EMBL/GenBank/DDBJ whole genome shotgun (WGS) entry which is preliminary data.</text>
</comment>
<dbReference type="PANTHER" id="PTHR22748:SF4">
    <property type="entry name" value="DNA-(APURINIC OR APYRIMIDINIC SITE) ENDONUCLEASE 2"/>
    <property type="match status" value="1"/>
</dbReference>
<evidence type="ECO:0000256" key="2">
    <source>
        <dbReference type="ARBA" id="ARBA00007092"/>
    </source>
</evidence>
<dbReference type="InterPro" id="IPR020848">
    <property type="entry name" value="AP_endonuclease_F1_CS"/>
</dbReference>
<evidence type="ECO:0000256" key="6">
    <source>
        <dbReference type="ARBA" id="ARBA00022833"/>
    </source>
</evidence>
<evidence type="ECO:0000256" key="12">
    <source>
        <dbReference type="PROSITE-ProRule" id="PRU01343"/>
    </source>
</evidence>
<feature type="compositionally biased region" description="Low complexity" evidence="14">
    <location>
        <begin position="578"/>
        <end position="593"/>
    </location>
</feature>
<accession>A0AAD5XQT7</accession>
<feature type="active site" description="Proton donor/acceptor" evidence="9">
    <location>
        <position position="189"/>
    </location>
</feature>
<dbReference type="GO" id="GO:0008270">
    <property type="term" value="F:zinc ion binding"/>
    <property type="evidence" value="ECO:0007669"/>
    <property type="project" value="UniProtKB-KW"/>
</dbReference>
<evidence type="ECO:0000259" key="15">
    <source>
        <dbReference type="PROSITE" id="PS51999"/>
    </source>
</evidence>
<dbReference type="InterPro" id="IPR010666">
    <property type="entry name" value="Znf_GRF"/>
</dbReference>
<dbReference type="PANTHER" id="PTHR22748">
    <property type="entry name" value="AP ENDONUCLEASE"/>
    <property type="match status" value="1"/>
</dbReference>
<keyword evidence="4 12" id="KW-0863">Zinc-finger</keyword>
<dbReference type="Pfam" id="PF03372">
    <property type="entry name" value="Exo_endo_phos"/>
    <property type="match status" value="1"/>
</dbReference>
<feature type="active site" description="Proton acceptor" evidence="9">
    <location>
        <position position="293"/>
    </location>
</feature>
<feature type="active site" evidence="9">
    <location>
        <position position="149"/>
    </location>
</feature>
<dbReference type="GO" id="GO:0003677">
    <property type="term" value="F:DNA binding"/>
    <property type="evidence" value="ECO:0007669"/>
    <property type="project" value="InterPro"/>
</dbReference>
<dbReference type="EMBL" id="JADGJQ010000031">
    <property type="protein sequence ID" value="KAJ3177750.1"/>
    <property type="molecule type" value="Genomic_DNA"/>
</dbReference>
<gene>
    <name evidence="16" type="primary">APN2</name>
    <name evidence="16" type="ORF">HDU87_004272</name>
</gene>
<evidence type="ECO:0000256" key="4">
    <source>
        <dbReference type="ARBA" id="ARBA00022771"/>
    </source>
</evidence>
<evidence type="ECO:0000256" key="1">
    <source>
        <dbReference type="ARBA" id="ARBA00001936"/>
    </source>
</evidence>
<dbReference type="InterPro" id="IPR004808">
    <property type="entry name" value="AP_endonuc_1"/>
</dbReference>
<dbReference type="EC" id="3.1.-.-" evidence="13"/>
<dbReference type="GO" id="GO:0005634">
    <property type="term" value="C:nucleus"/>
    <property type="evidence" value="ECO:0007669"/>
    <property type="project" value="TreeGrafter"/>
</dbReference>
<evidence type="ECO:0000256" key="11">
    <source>
        <dbReference type="PIRSR" id="PIRSR604808-3"/>
    </source>
</evidence>
<evidence type="ECO:0000313" key="16">
    <source>
        <dbReference type="EMBL" id="KAJ3177750.1"/>
    </source>
</evidence>
<dbReference type="Gene3D" id="3.60.10.10">
    <property type="entry name" value="Endonuclease/exonuclease/phosphatase"/>
    <property type="match status" value="1"/>
</dbReference>
<dbReference type="Pfam" id="PF06839">
    <property type="entry name" value="Zn_ribbon_GRF"/>
    <property type="match status" value="1"/>
</dbReference>
<keyword evidence="16" id="KW-0540">Nuclease</keyword>
<keyword evidence="8" id="KW-0539">Nucleus</keyword>
<feature type="compositionally biased region" description="Basic and acidic residues" evidence="14">
    <location>
        <begin position="558"/>
        <end position="571"/>
    </location>
</feature>
<evidence type="ECO:0000256" key="8">
    <source>
        <dbReference type="ARBA" id="ARBA00023242"/>
    </source>
</evidence>
<evidence type="ECO:0000256" key="5">
    <source>
        <dbReference type="ARBA" id="ARBA00022801"/>
    </source>
</evidence>
<feature type="domain" description="GRF-type" evidence="15">
    <location>
        <begin position="528"/>
        <end position="622"/>
    </location>
</feature>
<feature type="region of interest" description="Disordered" evidence="14">
    <location>
        <begin position="484"/>
        <end position="542"/>
    </location>
</feature>
<dbReference type="GO" id="GO:0008081">
    <property type="term" value="F:phosphoric diester hydrolase activity"/>
    <property type="evidence" value="ECO:0007669"/>
    <property type="project" value="TreeGrafter"/>
</dbReference>
<feature type="region of interest" description="Disordered" evidence="14">
    <location>
        <begin position="555"/>
        <end position="593"/>
    </location>
</feature>
<dbReference type="PROSITE" id="PS51435">
    <property type="entry name" value="AP_NUCLEASE_F1_4"/>
    <property type="match status" value="1"/>
</dbReference>
<comment type="similarity">
    <text evidence="2 13">Belongs to the DNA repair enzymes AP/ExoA family.</text>
</comment>
<feature type="site" description="Interaction with DNA substrate" evidence="11">
    <location>
        <position position="293"/>
    </location>
</feature>
<evidence type="ECO:0000313" key="17">
    <source>
        <dbReference type="Proteomes" id="UP001212152"/>
    </source>
</evidence>
<dbReference type="InterPro" id="IPR005135">
    <property type="entry name" value="Endo/exonuclease/phosphatase"/>
</dbReference>
<keyword evidence="10" id="KW-0464">Manganese</keyword>
<feature type="binding site" evidence="10">
    <location>
        <position position="189"/>
    </location>
    <ligand>
        <name>Mg(2+)</name>
        <dbReference type="ChEBI" id="CHEBI:18420"/>
        <label>1</label>
    </ligand>
</feature>
<dbReference type="AlphaFoldDB" id="A0AAD5XQT7"/>
<evidence type="ECO:0000256" key="14">
    <source>
        <dbReference type="SAM" id="MobiDB-lite"/>
    </source>
</evidence>
<evidence type="ECO:0000256" key="3">
    <source>
        <dbReference type="ARBA" id="ARBA00022723"/>
    </source>
</evidence>
<feature type="region of interest" description="Disordered" evidence="14">
    <location>
        <begin position="374"/>
        <end position="472"/>
    </location>
</feature>
<feature type="compositionally biased region" description="Basic and acidic residues" evidence="14">
    <location>
        <begin position="630"/>
        <end position="643"/>
    </location>
</feature>
<dbReference type="CDD" id="cd09088">
    <property type="entry name" value="Ape2-like_AP-endo"/>
    <property type="match status" value="1"/>
</dbReference>
<keyword evidence="16" id="KW-0255">Endonuclease</keyword>
<evidence type="ECO:0000256" key="7">
    <source>
        <dbReference type="ARBA" id="ARBA00022842"/>
    </source>
</evidence>
<feature type="binding site" evidence="10">
    <location>
        <position position="191"/>
    </location>
    <ligand>
        <name>Mg(2+)</name>
        <dbReference type="ChEBI" id="CHEBI:18420"/>
        <label>1</label>
    </ligand>
</feature>
<dbReference type="InterPro" id="IPR036691">
    <property type="entry name" value="Endo/exonu/phosph_ase_sf"/>
</dbReference>
<protein>
    <recommendedName>
        <fullName evidence="13">DNA-(apurinic or apyrimidinic site) endonuclease</fullName>
        <ecNumber evidence="13">3.1.-.-</ecNumber>
    </recommendedName>
</protein>
<proteinExistence type="inferred from homology"/>
<dbReference type="PROSITE" id="PS51999">
    <property type="entry name" value="ZF_GRF"/>
    <property type="match status" value="1"/>
</dbReference>
<dbReference type="GO" id="GO:0006284">
    <property type="term" value="P:base-excision repair"/>
    <property type="evidence" value="ECO:0007669"/>
    <property type="project" value="TreeGrafter"/>
</dbReference>
<dbReference type="NCBIfam" id="TIGR00633">
    <property type="entry name" value="xth"/>
    <property type="match status" value="1"/>
</dbReference>
<dbReference type="PROSITE" id="PS00728">
    <property type="entry name" value="AP_NUCLEASE_F1_3"/>
    <property type="match status" value="1"/>
</dbReference>
<keyword evidence="13" id="KW-0227">DNA damage</keyword>
<organism evidence="16 17">
    <name type="scientific">Geranomyces variabilis</name>
    <dbReference type="NCBI Taxonomy" id="109894"/>
    <lineage>
        <taxon>Eukaryota</taxon>
        <taxon>Fungi</taxon>
        <taxon>Fungi incertae sedis</taxon>
        <taxon>Chytridiomycota</taxon>
        <taxon>Chytridiomycota incertae sedis</taxon>
        <taxon>Chytridiomycetes</taxon>
        <taxon>Spizellomycetales</taxon>
        <taxon>Powellomycetaceae</taxon>
        <taxon>Geranomyces</taxon>
    </lineage>
</organism>
<reference evidence="16" key="1">
    <citation type="submission" date="2020-05" db="EMBL/GenBank/DDBJ databases">
        <title>Phylogenomic resolution of chytrid fungi.</title>
        <authorList>
            <person name="Stajich J.E."/>
            <person name="Amses K."/>
            <person name="Simmons R."/>
            <person name="Seto K."/>
            <person name="Myers J."/>
            <person name="Bonds A."/>
            <person name="Quandt C.A."/>
            <person name="Barry K."/>
            <person name="Liu P."/>
            <person name="Grigoriev I."/>
            <person name="Longcore J.E."/>
            <person name="James T.Y."/>
        </authorList>
    </citation>
    <scope>NUCLEOTIDE SEQUENCE</scope>
    <source>
        <strain evidence="16">JEL0379</strain>
    </source>
</reference>
<feature type="region of interest" description="Disordered" evidence="14">
    <location>
        <begin position="613"/>
        <end position="643"/>
    </location>
</feature>
<feature type="binding site" evidence="10">
    <location>
        <position position="292"/>
    </location>
    <ligand>
        <name>Mg(2+)</name>
        <dbReference type="ChEBI" id="CHEBI:18420"/>
        <label>1</label>
    </ligand>
</feature>
<feature type="site" description="Transition state stabilizer" evidence="11">
    <location>
        <position position="191"/>
    </location>
</feature>
<sequence>MRIVSWNVNSIRTLKQYHPWRDHKSYGSVLDALDADIICFQEMKIARSNVDSDLALVPGYDAFFTFPKKRHGYAGSTTYVRSEFTPVDAEEGFTGTAGGSMRQVMTDTGGIGCYGDLPLQFTPAELAEMDSEGRVIITDHRVFVLINAYFPVNDPSEDRQAFRVRFYTAMRMRIDALLAGGRNVILLGDINACYDARDHCDPKKSMRENGIDEFWGTPTRAWLRDLVHPRGPMYDSFRVFHPDTERAFTCWNTLIDARPVNYGTRIDYILTSAALLPWFRDSTVDSDTMGSDHCPVSCVLHDQHPETGESLRVAMAPAGWNMDLPRQPPKLCVKYWDTFAGTQKKLSSFFTAKSGSTDSAPITVVSASMPLNEAKSTVDCEPPSKVAQAISAPSESGLQDSAGPSPKISTAPPLRKPAPAKSTAKRKKAPGAGQTKIAAFFGTKSAAASPNRTPPATSTAASRSDSQSGTITPVFEPAAAHPLATAAPDSNGSNPGSASAPQPMTNAEAEAAASQWRTLLNRPPPPNCYHGEPAKQFTVNKAGPNHRRSFYLCARPVGPEHDPRMDQDDARAAASVNGGDSQGSAATSSSSSQQFIMSSAYAGGRKPIAETRCDFFQWLNPPKRKGGGSWKEEPGPPDKKRKP</sequence>
<feature type="binding site" evidence="10">
    <location>
        <position position="42"/>
    </location>
    <ligand>
        <name>Mg(2+)</name>
        <dbReference type="ChEBI" id="CHEBI:18420"/>
        <label>1</label>
    </ligand>
</feature>
<keyword evidence="5" id="KW-0378">Hydrolase</keyword>